<evidence type="ECO:0000313" key="1">
    <source>
        <dbReference type="EMBL" id="OUQ32058.1"/>
    </source>
</evidence>
<dbReference type="Proteomes" id="UP000195305">
    <property type="component" value="Unassembled WGS sequence"/>
</dbReference>
<gene>
    <name evidence="1" type="ORF">B5E75_12660</name>
</gene>
<dbReference type="SUPFAM" id="SSF52402">
    <property type="entry name" value="Adenine nucleotide alpha hydrolases-like"/>
    <property type="match status" value="1"/>
</dbReference>
<reference evidence="1 2" key="1">
    <citation type="journal article" date="2018" name="BMC Genomics">
        <title>Whole genome sequencing and function prediction of 133 gut anaerobes isolated from chicken caecum in pure cultures.</title>
        <authorList>
            <person name="Medvecky M."/>
            <person name="Cejkova D."/>
            <person name="Polansky O."/>
            <person name="Karasova D."/>
            <person name="Kubasova T."/>
            <person name="Cizek A."/>
            <person name="Rychlik I."/>
        </authorList>
    </citation>
    <scope>NUCLEOTIDE SEQUENCE [LARGE SCALE GENOMIC DNA]</scope>
    <source>
        <strain evidence="1 2">An13</strain>
    </source>
</reference>
<evidence type="ECO:0000313" key="2">
    <source>
        <dbReference type="Proteomes" id="UP000195305"/>
    </source>
</evidence>
<accession>A0A1Y4SQ93</accession>
<dbReference type="Gene3D" id="3.40.50.620">
    <property type="entry name" value="HUPs"/>
    <property type="match status" value="1"/>
</dbReference>
<dbReference type="AlphaFoldDB" id="A0A1Y4SQ93"/>
<dbReference type="OrthoDB" id="9774475at2"/>
<dbReference type="RefSeq" id="WP_087359837.1">
    <property type="nucleotide sequence ID" value="NZ_NFLJ01000047.1"/>
</dbReference>
<dbReference type="InterPro" id="IPR014729">
    <property type="entry name" value="Rossmann-like_a/b/a_fold"/>
</dbReference>
<comment type="caution">
    <text evidence="1">The sequence shown here is derived from an EMBL/GenBank/DDBJ whole genome shotgun (WGS) entry which is preliminary data.</text>
</comment>
<organism evidence="1 2">
    <name type="scientific">Massilimicrobiota timonensis</name>
    <dbReference type="NCBI Taxonomy" id="1776392"/>
    <lineage>
        <taxon>Bacteria</taxon>
        <taxon>Bacillati</taxon>
        <taxon>Bacillota</taxon>
        <taxon>Erysipelotrichia</taxon>
        <taxon>Erysipelotrichales</taxon>
        <taxon>Erysipelotrichaceae</taxon>
        <taxon>Massilimicrobiota</taxon>
    </lineage>
</organism>
<sequence>MNTLKKNVSKEEIDFYLEDLKSRFPKNRENYYLSYSGGRDSHFLYWFIKEYLKDEQIEIVSVNTYMEHHEILKRMRNNADVILIPEIKPFEIKEKYGSPCFSKIQDEFIERYQKGCRTEFLMKHINGYVFEGKDKKTYKTLFKLNNKARDLLLSGKLHKVSPKCCTHLKKKPLKRYEKETGRHAILGVRSVEGNLRKSQYKSCFSKDGTFHPIYDLTNEMLEAIEHEYKIEVPEIYDHILRTGCMGCPYGSWKHETQKELKLISKQQRNFVCELFKESYQVLGIEIEEGDTNGN</sequence>
<protein>
    <recommendedName>
        <fullName evidence="3">Phosphoadenosine phosphosulphate reductase domain-containing protein</fullName>
    </recommendedName>
</protein>
<proteinExistence type="predicted"/>
<keyword evidence="2" id="KW-1185">Reference proteome</keyword>
<name>A0A1Y4SQ93_9FIRM</name>
<evidence type="ECO:0008006" key="3">
    <source>
        <dbReference type="Google" id="ProtNLM"/>
    </source>
</evidence>
<dbReference type="EMBL" id="NFLJ01000047">
    <property type="protein sequence ID" value="OUQ32058.1"/>
    <property type="molecule type" value="Genomic_DNA"/>
</dbReference>